<feature type="region of interest" description="Disordered" evidence="9">
    <location>
        <begin position="1"/>
        <end position="61"/>
    </location>
</feature>
<comment type="similarity">
    <text evidence="8">Belongs to the AP2/ERF transcription factor family. ERF subfamily.</text>
</comment>
<dbReference type="InterPro" id="IPR036955">
    <property type="entry name" value="AP2/ERF_dom_sf"/>
</dbReference>
<dbReference type="PANTHER" id="PTHR31985:SF183">
    <property type="entry name" value="DEHYDRATION-RESPONSIVE ELEMENT-BINDING PROTEIN 3-LIKE"/>
    <property type="match status" value="1"/>
</dbReference>
<keyword evidence="4 12" id="KW-0238">DNA-binding</keyword>
<dbReference type="InParanoid" id="A0A251U0F5"/>
<evidence type="ECO:0000313" key="13">
    <source>
        <dbReference type="Proteomes" id="UP000215914"/>
    </source>
</evidence>
<evidence type="ECO:0000259" key="10">
    <source>
        <dbReference type="PROSITE" id="PS51032"/>
    </source>
</evidence>
<feature type="compositionally biased region" description="Polar residues" evidence="9">
    <location>
        <begin position="29"/>
        <end position="43"/>
    </location>
</feature>
<reference evidence="11 13" key="1">
    <citation type="journal article" date="2017" name="Nature">
        <title>The sunflower genome provides insights into oil metabolism, flowering and Asterid evolution.</title>
        <authorList>
            <person name="Badouin H."/>
            <person name="Gouzy J."/>
            <person name="Grassa C.J."/>
            <person name="Murat F."/>
            <person name="Staton S.E."/>
            <person name="Cottret L."/>
            <person name="Lelandais-Briere C."/>
            <person name="Owens G.L."/>
            <person name="Carrere S."/>
            <person name="Mayjonade B."/>
            <person name="Legrand L."/>
            <person name="Gill N."/>
            <person name="Kane N.C."/>
            <person name="Bowers J.E."/>
            <person name="Hubner S."/>
            <person name="Bellec A."/>
            <person name="Berard A."/>
            <person name="Berges H."/>
            <person name="Blanchet N."/>
            <person name="Boniface M.C."/>
            <person name="Brunel D."/>
            <person name="Catrice O."/>
            <person name="Chaidir N."/>
            <person name="Claudel C."/>
            <person name="Donnadieu C."/>
            <person name="Faraut T."/>
            <person name="Fievet G."/>
            <person name="Helmstetter N."/>
            <person name="King M."/>
            <person name="Knapp S.J."/>
            <person name="Lai Z."/>
            <person name="Le Paslier M.C."/>
            <person name="Lippi Y."/>
            <person name="Lorenzon L."/>
            <person name="Mandel J.R."/>
            <person name="Marage G."/>
            <person name="Marchand G."/>
            <person name="Marquand E."/>
            <person name="Bret-Mestries E."/>
            <person name="Morien E."/>
            <person name="Nambeesan S."/>
            <person name="Nguyen T."/>
            <person name="Pegot-Espagnet P."/>
            <person name="Pouilly N."/>
            <person name="Raftis F."/>
            <person name="Sallet E."/>
            <person name="Schiex T."/>
            <person name="Thomas J."/>
            <person name="Vandecasteele C."/>
            <person name="Vares D."/>
            <person name="Vear F."/>
            <person name="Vautrin S."/>
            <person name="Crespi M."/>
            <person name="Mangin B."/>
            <person name="Burke J.M."/>
            <person name="Salse J."/>
            <person name="Munos S."/>
            <person name="Vincourt P."/>
            <person name="Rieseberg L.H."/>
            <person name="Langlade N.B."/>
        </authorList>
    </citation>
    <scope>NUCLEOTIDE SEQUENCE [LARGE SCALE GENOMIC DNA]</scope>
    <source>
        <strain evidence="13">cv. SF193</strain>
        <tissue evidence="11">Leaves</tissue>
    </source>
</reference>
<evidence type="ECO:0000256" key="1">
    <source>
        <dbReference type="ARBA" id="ARBA00004123"/>
    </source>
</evidence>
<gene>
    <name evidence="12" type="ORF">HannXRQ_Chr09g0275931</name>
    <name evidence="11" type="ORF">HanXRQr2_Chr09g0415691</name>
</gene>
<dbReference type="PROSITE" id="PS51032">
    <property type="entry name" value="AP2_ERF"/>
    <property type="match status" value="1"/>
</dbReference>
<dbReference type="CDD" id="cd00018">
    <property type="entry name" value="AP2"/>
    <property type="match status" value="1"/>
</dbReference>
<evidence type="ECO:0000256" key="7">
    <source>
        <dbReference type="ARBA" id="ARBA00023242"/>
    </source>
</evidence>
<dbReference type="Gramene" id="mRNA:HanXRQr2_Chr09g0415691">
    <property type="protein sequence ID" value="CDS:HanXRQr2_Chr09g0415691.1"/>
    <property type="gene ID" value="HanXRQr2_Chr09g0415691"/>
</dbReference>
<keyword evidence="2" id="KW-0611">Plant defense</keyword>
<dbReference type="EMBL" id="MNCJ02000324">
    <property type="protein sequence ID" value="KAF5793280.1"/>
    <property type="molecule type" value="Genomic_DNA"/>
</dbReference>
<dbReference type="GO" id="GO:0003700">
    <property type="term" value="F:DNA-binding transcription factor activity"/>
    <property type="evidence" value="ECO:0007669"/>
    <property type="project" value="InterPro"/>
</dbReference>
<dbReference type="SUPFAM" id="SSF54171">
    <property type="entry name" value="DNA-binding domain"/>
    <property type="match status" value="1"/>
</dbReference>
<keyword evidence="7" id="KW-0539">Nucleus</keyword>
<dbReference type="InterPro" id="IPR001471">
    <property type="entry name" value="AP2/ERF_dom"/>
</dbReference>
<dbReference type="FunFam" id="3.30.730.10:FF:000001">
    <property type="entry name" value="Ethylene-responsive transcription factor 2"/>
    <property type="match status" value="1"/>
</dbReference>
<dbReference type="InterPro" id="IPR016177">
    <property type="entry name" value="DNA-bd_dom_sf"/>
</dbReference>
<organism evidence="12 13">
    <name type="scientific">Helianthus annuus</name>
    <name type="common">Common sunflower</name>
    <dbReference type="NCBI Taxonomy" id="4232"/>
    <lineage>
        <taxon>Eukaryota</taxon>
        <taxon>Viridiplantae</taxon>
        <taxon>Streptophyta</taxon>
        <taxon>Embryophyta</taxon>
        <taxon>Tracheophyta</taxon>
        <taxon>Spermatophyta</taxon>
        <taxon>Magnoliopsida</taxon>
        <taxon>eudicotyledons</taxon>
        <taxon>Gunneridae</taxon>
        <taxon>Pentapetalae</taxon>
        <taxon>asterids</taxon>
        <taxon>campanulids</taxon>
        <taxon>Asterales</taxon>
        <taxon>Asteraceae</taxon>
        <taxon>Asteroideae</taxon>
        <taxon>Heliantheae alliance</taxon>
        <taxon>Heliantheae</taxon>
        <taxon>Helianthus</taxon>
    </lineage>
</organism>
<evidence type="ECO:0000313" key="12">
    <source>
        <dbReference type="EMBL" id="OTG16855.1"/>
    </source>
</evidence>
<dbReference type="GO" id="GO:0006952">
    <property type="term" value="P:defense response"/>
    <property type="evidence" value="ECO:0007669"/>
    <property type="project" value="UniProtKB-KW"/>
</dbReference>
<feature type="compositionally biased region" description="Low complexity" evidence="9">
    <location>
        <begin position="1"/>
        <end position="28"/>
    </location>
</feature>
<dbReference type="AlphaFoldDB" id="A0A251U0F5"/>
<evidence type="ECO:0000256" key="2">
    <source>
        <dbReference type="ARBA" id="ARBA00022821"/>
    </source>
</evidence>
<dbReference type="PRINTS" id="PR00367">
    <property type="entry name" value="ETHRSPELEMNT"/>
</dbReference>
<proteinExistence type="inferred from homology"/>
<dbReference type="GO" id="GO:0005634">
    <property type="term" value="C:nucleus"/>
    <property type="evidence" value="ECO:0007669"/>
    <property type="project" value="UniProtKB-SubCell"/>
</dbReference>
<dbReference type="OrthoDB" id="1932364at2759"/>
<reference evidence="12" key="2">
    <citation type="submission" date="2017-02" db="EMBL/GenBank/DDBJ databases">
        <title>Sunflower complete genome.</title>
        <authorList>
            <person name="Langlade N."/>
            <person name="Munos S."/>
        </authorList>
    </citation>
    <scope>NUCLEOTIDE SEQUENCE [LARGE SCALE GENOMIC DNA]</scope>
    <source>
        <tissue evidence="12">Leaves</tissue>
    </source>
</reference>
<evidence type="ECO:0000256" key="4">
    <source>
        <dbReference type="ARBA" id="ARBA00023125"/>
    </source>
</evidence>
<feature type="domain" description="AP2/ERF" evidence="10">
    <location>
        <begin position="59"/>
        <end position="116"/>
    </location>
</feature>
<comment type="subcellular location">
    <subcellularLocation>
        <location evidence="1">Nucleus</location>
    </subcellularLocation>
</comment>
<evidence type="ECO:0000256" key="6">
    <source>
        <dbReference type="ARBA" id="ARBA00023163"/>
    </source>
</evidence>
<dbReference type="Pfam" id="PF00847">
    <property type="entry name" value="AP2"/>
    <property type="match status" value="1"/>
</dbReference>
<dbReference type="Gene3D" id="3.30.730.10">
    <property type="entry name" value="AP2/ERF domain"/>
    <property type="match status" value="1"/>
</dbReference>
<keyword evidence="5" id="KW-0010">Activator</keyword>
<evidence type="ECO:0000313" key="11">
    <source>
        <dbReference type="EMBL" id="KAF5793280.1"/>
    </source>
</evidence>
<keyword evidence="3" id="KW-0805">Transcription regulation</keyword>
<feature type="compositionally biased region" description="Basic and acidic residues" evidence="9">
    <location>
        <begin position="45"/>
        <end position="57"/>
    </location>
</feature>
<dbReference type="EMBL" id="CM007898">
    <property type="protein sequence ID" value="OTG16855.1"/>
    <property type="molecule type" value="Genomic_DNA"/>
</dbReference>
<keyword evidence="6" id="KW-0804">Transcription</keyword>
<reference evidence="11" key="3">
    <citation type="submission" date="2020-06" db="EMBL/GenBank/DDBJ databases">
        <title>Helianthus annuus Genome sequencing and assembly Release 2.</title>
        <authorList>
            <person name="Gouzy J."/>
            <person name="Langlade N."/>
            <person name="Munos S."/>
        </authorList>
    </citation>
    <scope>NUCLEOTIDE SEQUENCE</scope>
    <source>
        <tissue evidence="11">Leaves</tissue>
    </source>
</reference>
<dbReference type="InterPro" id="IPR051032">
    <property type="entry name" value="AP2/ERF_TF_ERF_subfamily"/>
</dbReference>
<evidence type="ECO:0000256" key="3">
    <source>
        <dbReference type="ARBA" id="ARBA00023015"/>
    </source>
</evidence>
<evidence type="ECO:0000256" key="8">
    <source>
        <dbReference type="ARBA" id="ARBA00024343"/>
    </source>
</evidence>
<accession>A0A251U0F5</accession>
<evidence type="ECO:0000256" key="9">
    <source>
        <dbReference type="SAM" id="MobiDB-lite"/>
    </source>
</evidence>
<keyword evidence="13" id="KW-1185">Reference proteome</keyword>
<name>A0A251U0F5_HELAN</name>
<protein>
    <submittedName>
        <fullName evidence="12">Putative DNA-binding domain-containing protein</fullName>
    </submittedName>
    <submittedName>
        <fullName evidence="11">Transcription factor AP2-EREBP family</fullName>
    </submittedName>
</protein>
<dbReference type="PANTHER" id="PTHR31985">
    <property type="entry name" value="ETHYLENE-RESPONSIVE TRANSCRIPTION FACTOR ERF042-RELATED"/>
    <property type="match status" value="1"/>
</dbReference>
<dbReference type="Proteomes" id="UP000215914">
    <property type="component" value="Chromosome 9"/>
</dbReference>
<evidence type="ECO:0000256" key="5">
    <source>
        <dbReference type="ARBA" id="ARBA00023159"/>
    </source>
</evidence>
<dbReference type="SMART" id="SM00380">
    <property type="entry name" value="AP2"/>
    <property type="match status" value="1"/>
</dbReference>
<sequence length="229" mass="25387">MAPCTDLSSSSSTTTTTVSTTQSKHSSTIQLQPPSCKNNNINNKRPHDPEHASDHKHPVYRGVRQRRWGKWVSEIRQPRQKTRIWLGSFPTAEMAARAHDVAALSIKGNSAVLNFPQLKDTLPRPASHSPRDVQEAAAKAATMAMHELSTNDQSVHVLSGDNISISNMVDELGEIIELPSLDGWFESSLFTDVMVETVMVDGWMYPSWVVADGDDIIRPDDVNMKESLL</sequence>
<dbReference type="GO" id="GO:0003677">
    <property type="term" value="F:DNA binding"/>
    <property type="evidence" value="ECO:0007669"/>
    <property type="project" value="UniProtKB-KW"/>
</dbReference>